<evidence type="ECO:0000256" key="4">
    <source>
        <dbReference type="SAM" id="MobiDB-lite"/>
    </source>
</evidence>
<dbReference type="PANTHER" id="PTHR23073">
    <property type="entry name" value="26S PROTEASOME REGULATORY SUBUNIT"/>
    <property type="match status" value="1"/>
</dbReference>
<evidence type="ECO:0000256" key="1">
    <source>
        <dbReference type="ARBA" id="ARBA00006914"/>
    </source>
</evidence>
<name>A0A255D5V8_9MYCO</name>
<dbReference type="Proteomes" id="UP000216063">
    <property type="component" value="Unassembled WGS sequence"/>
</dbReference>
<dbReference type="EMBL" id="NOZR01000038">
    <property type="protein sequence ID" value="OYN74657.1"/>
    <property type="molecule type" value="Genomic_DNA"/>
</dbReference>
<feature type="domain" description="AAA+ ATPase" evidence="5">
    <location>
        <begin position="466"/>
        <end position="606"/>
    </location>
</feature>
<dbReference type="GO" id="GO:0005524">
    <property type="term" value="F:ATP binding"/>
    <property type="evidence" value="ECO:0007669"/>
    <property type="project" value="UniProtKB-KW"/>
</dbReference>
<dbReference type="AlphaFoldDB" id="A0A255D5V8"/>
<reference evidence="6 7" key="1">
    <citation type="submission" date="2017-07" db="EMBL/GenBank/DDBJ databases">
        <title>The new phylogeny of genus Mycobacterium.</title>
        <authorList>
            <person name="Tortoli E."/>
            <person name="Trovato A."/>
            <person name="Cirillo D.M."/>
        </authorList>
    </citation>
    <scope>NUCLEOTIDE SEQUENCE [LARGE SCALE GENOMIC DNA]</scope>
    <source>
        <strain evidence="6 7">ATCC 33027</strain>
    </source>
</reference>
<evidence type="ECO:0000313" key="6">
    <source>
        <dbReference type="EMBL" id="OYN74657.1"/>
    </source>
</evidence>
<dbReference type="InterPro" id="IPR050221">
    <property type="entry name" value="26S_Proteasome_ATPase"/>
</dbReference>
<dbReference type="Pfam" id="PF00004">
    <property type="entry name" value="AAA"/>
    <property type="match status" value="1"/>
</dbReference>
<dbReference type="InterPro" id="IPR003593">
    <property type="entry name" value="AAA+_ATPase"/>
</dbReference>
<evidence type="ECO:0000256" key="3">
    <source>
        <dbReference type="ARBA" id="ARBA00022840"/>
    </source>
</evidence>
<dbReference type="SMART" id="SM00382">
    <property type="entry name" value="AAA"/>
    <property type="match status" value="1"/>
</dbReference>
<dbReference type="Gene3D" id="3.40.50.300">
    <property type="entry name" value="P-loop containing nucleotide triphosphate hydrolases"/>
    <property type="match status" value="1"/>
</dbReference>
<dbReference type="InterPro" id="IPR003959">
    <property type="entry name" value="ATPase_AAA_core"/>
</dbReference>
<organism evidence="6 7">
    <name type="scientific">Mycolicibacterium sphagni</name>
    <dbReference type="NCBI Taxonomy" id="1786"/>
    <lineage>
        <taxon>Bacteria</taxon>
        <taxon>Bacillati</taxon>
        <taxon>Actinomycetota</taxon>
        <taxon>Actinomycetes</taxon>
        <taxon>Mycobacteriales</taxon>
        <taxon>Mycobacteriaceae</taxon>
        <taxon>Mycolicibacterium</taxon>
    </lineage>
</organism>
<gene>
    <name evidence="6" type="ORF">CG716_27750</name>
</gene>
<sequence>MNPSEYLDQQYAMDQAAVKDVQAQADSALRTLEKNYLGDKGWPYALIEGKKPEPEQKLSQSTSAMILHAVAVAYGVVSKSVLVPAVRTGTGKKRDPAEVIGLLRGGVAALTNTLGSGRKPMTKSGTWGSNDPLTLTWLYELLAAGLLVDEAGSDKSGPNRAMIKTIAEERLAKISDAPESVLQPSGQTDDYPVHHPFLLLRWVQLARAVNAVGLADLPQSKLPTAFLNLLRTELSNSDIRDGGYDPACLVFALEGLMTINPAAITDAMLDQVVGVLGRGPSMTTHWRPVRPLAATPRGLVLLPQSVEVANSFLRTCDLKFAQRITAVPLFTRSIEVLQSYTDWLLSRSAQVRVKPDNADNVFRGWQSEHTYQPNMIHLWATSQAVLFLQHYSAMLQQHIARASRIAGSLDFRPQETPADESAEAWDDKRKREPMLGLDPTSKFRAYDRIDKFFVRPRTTVGDTTTRRYSILLYGPPGTGKTSFAKAMAEALNYDLIIVSPSDFIRGGEADVEARAKRIFDVLLAQSKTVILFDEIDRLLLDRDSPVYAAQADMFQFMTPSMLTKLNDLREKKQSVFVIATNYAERIDSAIKRPGRIDEQIVLLPPDLLQRTKIIAKCAEDLGLAELQEERDAAILAGETPLYIYSELEFLWRVPVTESTRF</sequence>
<keyword evidence="7" id="KW-1185">Reference proteome</keyword>
<evidence type="ECO:0000313" key="7">
    <source>
        <dbReference type="Proteomes" id="UP000216063"/>
    </source>
</evidence>
<dbReference type="CDD" id="cd19481">
    <property type="entry name" value="RecA-like_protease"/>
    <property type="match status" value="1"/>
</dbReference>
<keyword evidence="3" id="KW-0067">ATP-binding</keyword>
<dbReference type="OrthoDB" id="9806903at2"/>
<dbReference type="SUPFAM" id="SSF52540">
    <property type="entry name" value="P-loop containing nucleoside triphosphate hydrolases"/>
    <property type="match status" value="1"/>
</dbReference>
<proteinExistence type="inferred from homology"/>
<feature type="region of interest" description="Disordered" evidence="4">
    <location>
        <begin position="412"/>
        <end position="431"/>
    </location>
</feature>
<dbReference type="InterPro" id="IPR027417">
    <property type="entry name" value="P-loop_NTPase"/>
</dbReference>
<evidence type="ECO:0000256" key="2">
    <source>
        <dbReference type="ARBA" id="ARBA00022741"/>
    </source>
</evidence>
<evidence type="ECO:0000259" key="5">
    <source>
        <dbReference type="SMART" id="SM00382"/>
    </source>
</evidence>
<dbReference type="RefSeq" id="WP_094484360.1">
    <property type="nucleotide sequence ID" value="NZ_NOZR01000038.1"/>
</dbReference>
<comment type="similarity">
    <text evidence="1">Belongs to the AAA ATPase family.</text>
</comment>
<keyword evidence="2" id="KW-0547">Nucleotide-binding</keyword>
<dbReference type="GO" id="GO:0016887">
    <property type="term" value="F:ATP hydrolysis activity"/>
    <property type="evidence" value="ECO:0007669"/>
    <property type="project" value="InterPro"/>
</dbReference>
<protein>
    <recommendedName>
        <fullName evidence="5">AAA+ ATPase domain-containing protein</fullName>
    </recommendedName>
</protein>
<accession>A0A255D5V8</accession>
<comment type="caution">
    <text evidence="6">The sequence shown here is derived from an EMBL/GenBank/DDBJ whole genome shotgun (WGS) entry which is preliminary data.</text>
</comment>